<comment type="caution">
    <text evidence="1">The sequence shown here is derived from an EMBL/GenBank/DDBJ whole genome shotgun (WGS) entry which is preliminary data.</text>
</comment>
<reference evidence="1 2" key="1">
    <citation type="submission" date="2020-12" db="EMBL/GenBank/DDBJ databases">
        <title>Concerted genomic and epigenomic changes stabilize Arabidopsis allopolyploids.</title>
        <authorList>
            <person name="Chen Z."/>
        </authorList>
    </citation>
    <scope>NUCLEOTIDE SEQUENCE [LARGE SCALE GENOMIC DNA]</scope>
    <source>
        <strain evidence="1">As9502</strain>
        <tissue evidence="1">Leaf</tissue>
    </source>
</reference>
<dbReference type="Pfam" id="PF05742">
    <property type="entry name" value="TANGO2"/>
    <property type="match status" value="1"/>
</dbReference>
<protein>
    <submittedName>
        <fullName evidence="1">Transport and Golgi organization protein 2</fullName>
    </submittedName>
</protein>
<dbReference type="EMBL" id="JAEFBJ010000006">
    <property type="protein sequence ID" value="KAG7597665.1"/>
    <property type="molecule type" value="Genomic_DNA"/>
</dbReference>
<organism evidence="1 2">
    <name type="scientific">Arabidopsis suecica</name>
    <name type="common">Swedish thale-cress</name>
    <name type="synonym">Cardaminopsis suecica</name>
    <dbReference type="NCBI Taxonomy" id="45249"/>
    <lineage>
        <taxon>Eukaryota</taxon>
        <taxon>Viridiplantae</taxon>
        <taxon>Streptophyta</taxon>
        <taxon>Embryophyta</taxon>
        <taxon>Tracheophyta</taxon>
        <taxon>Spermatophyta</taxon>
        <taxon>Magnoliopsida</taxon>
        <taxon>eudicotyledons</taxon>
        <taxon>Gunneridae</taxon>
        <taxon>Pentapetalae</taxon>
        <taxon>rosids</taxon>
        <taxon>malvids</taxon>
        <taxon>Brassicales</taxon>
        <taxon>Brassicaceae</taxon>
        <taxon>Camelineae</taxon>
        <taxon>Arabidopsis</taxon>
    </lineage>
</organism>
<name>A0A8T2CE47_ARASU</name>
<sequence>MAVVAFKWGEKQLMLMQNRENWESCPVNVADWDEERQILGGFYGQNGGTWCGISKRGRVAFLVDVMPFDNVSRCELIPLAFLKGALTPEEFGNSVVAERVMYNGLAFHLVVGDIKSNSMVYIAKRHAQEAHVEKNNVEPGIHILSLAGLDPAPQQFERLRQEFSAVVAGNEDIQPPHLEEFALRVMTNRDGNNPLFYDITRAIPQRRTVEARIGISSTTALVVKPNGDGLFYKRALANSEWIDKRETFHIDD</sequence>
<dbReference type="AlphaFoldDB" id="A0A8T2CE47"/>
<dbReference type="InterPro" id="IPR008551">
    <property type="entry name" value="TANGO2"/>
</dbReference>
<evidence type="ECO:0000313" key="2">
    <source>
        <dbReference type="Proteomes" id="UP000694251"/>
    </source>
</evidence>
<gene>
    <name evidence="1" type="ORF">ISN44_As06g020030</name>
</gene>
<dbReference type="Proteomes" id="UP000694251">
    <property type="component" value="Chromosome 6"/>
</dbReference>
<dbReference type="OrthoDB" id="1022087at2759"/>
<dbReference type="PANTHER" id="PTHR17985">
    <property type="entry name" value="SER/THR-RICH PROTEIN T10 IN DGCR REGION"/>
    <property type="match status" value="1"/>
</dbReference>
<accession>A0A8T2CE47</accession>
<keyword evidence="2" id="KW-1185">Reference proteome</keyword>
<dbReference type="PANTHER" id="PTHR17985:SF8">
    <property type="entry name" value="TRANSPORT AND GOLGI ORGANIZATION PROTEIN 2 HOMOLOG"/>
    <property type="match status" value="1"/>
</dbReference>
<evidence type="ECO:0000313" key="1">
    <source>
        <dbReference type="EMBL" id="KAG7597665.1"/>
    </source>
</evidence>
<proteinExistence type="predicted"/>